<dbReference type="GO" id="GO:1902975">
    <property type="term" value="P:mitotic DNA replication initiation"/>
    <property type="evidence" value="ECO:0007669"/>
    <property type="project" value="InterPro"/>
</dbReference>
<reference evidence="18 19" key="1">
    <citation type="submission" date="2016-03" db="EMBL/GenBank/DDBJ databases">
        <title>Choanephora cucurbitarum.</title>
        <authorList>
            <person name="Min B."/>
            <person name="Park H."/>
            <person name="Park J.-H."/>
            <person name="Shin H.-D."/>
            <person name="Choi I.-G."/>
        </authorList>
    </citation>
    <scope>NUCLEOTIDE SEQUENCE [LARGE SCALE GENOMIC DNA]</scope>
    <source>
        <strain evidence="18 19">KUS-F28377</strain>
    </source>
</reference>
<dbReference type="GO" id="GO:0000166">
    <property type="term" value="F:nucleotide binding"/>
    <property type="evidence" value="ECO:0007669"/>
    <property type="project" value="InterPro"/>
</dbReference>
<dbReference type="InterPro" id="IPR042087">
    <property type="entry name" value="DNA_pol_B_thumb"/>
</dbReference>
<dbReference type="InterPro" id="IPR006172">
    <property type="entry name" value="DNA-dir_DNA_pol_B"/>
</dbReference>
<dbReference type="GO" id="GO:0008270">
    <property type="term" value="F:zinc ion binding"/>
    <property type="evidence" value="ECO:0007669"/>
    <property type="project" value="UniProtKB-KW"/>
</dbReference>
<feature type="compositionally biased region" description="Basic and acidic residues" evidence="13">
    <location>
        <begin position="19"/>
        <end position="33"/>
    </location>
</feature>
<dbReference type="GO" id="GO:0003887">
    <property type="term" value="F:DNA-directed DNA polymerase activity"/>
    <property type="evidence" value="ECO:0007669"/>
    <property type="project" value="UniProtKB-KW"/>
</dbReference>
<dbReference type="PRINTS" id="PR00106">
    <property type="entry name" value="DNAPOLB"/>
</dbReference>
<dbReference type="CDD" id="cd05532">
    <property type="entry name" value="POLBc_alpha"/>
    <property type="match status" value="1"/>
</dbReference>
<dbReference type="FunFam" id="3.30.70.2820:FF:000001">
    <property type="entry name" value="DNA polymerase"/>
    <property type="match status" value="1"/>
</dbReference>
<dbReference type="Proteomes" id="UP000093000">
    <property type="component" value="Unassembled WGS sequence"/>
</dbReference>
<keyword evidence="19" id="KW-1185">Reference proteome</keyword>
<comment type="caution">
    <text evidence="18">The sequence shown here is derived from an EMBL/GenBank/DDBJ whole genome shotgun (WGS) entry which is preliminary data.</text>
</comment>
<keyword evidence="6" id="KW-0479">Metal-binding</keyword>
<keyword evidence="8" id="KW-0862">Zinc</keyword>
<gene>
    <name evidence="18" type="primary">pola1</name>
    <name evidence="18" type="ORF">A0J61_06537</name>
</gene>
<dbReference type="GO" id="GO:0003682">
    <property type="term" value="F:chromatin binding"/>
    <property type="evidence" value="ECO:0007669"/>
    <property type="project" value="TreeGrafter"/>
</dbReference>
<dbReference type="GO" id="GO:0003688">
    <property type="term" value="F:DNA replication origin binding"/>
    <property type="evidence" value="ECO:0007669"/>
    <property type="project" value="TreeGrafter"/>
</dbReference>
<feature type="region of interest" description="Disordered" evidence="13">
    <location>
        <begin position="273"/>
        <end position="387"/>
    </location>
</feature>
<comment type="similarity">
    <text evidence="2 12">Belongs to the DNA polymerase type-B family.</text>
</comment>
<comment type="catalytic activity">
    <reaction evidence="12">
        <text>DNA(n) + a 2'-deoxyribonucleoside 5'-triphosphate = DNA(n+1) + diphosphate</text>
        <dbReference type="Rhea" id="RHEA:22508"/>
        <dbReference type="Rhea" id="RHEA-COMP:17339"/>
        <dbReference type="Rhea" id="RHEA-COMP:17340"/>
        <dbReference type="ChEBI" id="CHEBI:33019"/>
        <dbReference type="ChEBI" id="CHEBI:61560"/>
        <dbReference type="ChEBI" id="CHEBI:173112"/>
        <dbReference type="EC" id="2.7.7.7"/>
    </reaction>
</comment>
<sequence length="1538" mass="175449">MRFLSFLVYFISPAECMSHKRSNDELPPKEIPQKRQRNNQSEIERSDQAGTQLLDRQQGDTQEYSIAKSEEDAIESDDDVDQFILNNEILSILDNPHLSQAYSSQGIDSAVREELKTHLQNVVIDAGASNTNSQASFSIRNNSGSNSNHANSLSGTEIVFTESSKSQIADKSSIPDSESDENDVFYDAKEIDFGKEVSTEKQGVVGESPNLSFSVETQPESQGYQQQTTESNPPDHMTNSVTHSQEPRSVSLGVAVSEKEDWRKVVGELFDEIFDDPWTPMSNSSKTIDPIPSDDEQPSTEMPISTTENKEQSPDEDENWTRFMDDLFEDPTTPKSSEPTVSDHMSLDEEQSSAEVSRDTMENEMAIDEQSENEKNQEESDSTDLIEPQPVLHINTQVVPVHWEEDMAKSIRFTPQHLFEPAKFRPKMSSEKKAFDLELWWYDAYEDFNKGTVYLFGKSYNDKSNCYESCCVQLQGIQREIYILPRQYKTDDNGDQTNEKVSLDDVKNELALLLQRKGIESFQMQTCSRKYAFGATEIPAKATYIKLNYSYKDYELPTTLNGKTFSHIFGANTGPLEHWIVQRHIMGPCWIRVTDVLIADGSQSWCKLNTITTGIHTCTVIEQERTIPPLTILSLNAISYMNPYTDSNEIVAVSGFVRKNAAIDGADVTPIDATCFTFVRLLPKTEYTENMISAAKQASDHHIFLETTEKALLNGLINTIHRLDPDILVGHDFYGICLNLLLRRMKHLDIGHWHKIGRIRHRKWPKSVASSSSALLGESSFQERRLMTGRIVCDTFMASKDLIKSRSYDLTELASSQLHVVRHSIEPHQLKNYFNQDGDRFLLLLNHCLYDAFLAYQLMTKMNVLLLTKQLTNVSGNLWSHTLHGARLERNEYLLLHTFYQKGFVYPDKTLKEQKMLQFTDEALELEVSRKNPKNPRSGATTLLSGGLVLEPKIGLYDDYVLLLDFNSLYPTIMQEFNVCFTNPDLIGYNSSSIPSNQTELCVLPELVKKFVDQRKRVKKLMREPGISRSQKAKYEIQQMSLKLTANSMYGSLGSTVSRFQSKRLAAFITAKGREILRSTVNIAFDLGLDVIYGDTDSIMINTHQKKLMKAKAIGEGLKTHINRHHRLLEIDIDSIFRRTLLARKKKYAALAVSERLDGVWQESVQIKGLDLVRRDWCSLSREVSEEVLKLIFHHEDQETIVPAVYQYLQQVARKMEHEEYTIDSYIIRKQLTKLPQDYMNSKSNHHVTVAKSMRRAGQMVRVGDTVAYVMCKPSNPANTSKTGAPIPCTPKEVSDGNLSIDIRWYLQKQILPPVYRICQPIHGTDIKQLADQLNVDIDDLVDNLEDTTDKTSVTGYTCKNPDMLLLNDEECYNIMEPPSFICSYCSHTNPFLGPIQIEDGKIISGLTCVSCQLVMNKASVWCQLHQKLESLINQYYQRKWACNKNDCGFSTRDDIGVYCVEHHCDGKLIPEISDRSFYNRLCYFSKLFDCSKSLEQIPETAEDQVSQYQSDFLEIKQLVDQWIQRSGYRYLDVPWVT</sequence>
<dbReference type="PANTHER" id="PTHR45861">
    <property type="entry name" value="DNA POLYMERASE ALPHA CATALYTIC SUBUNIT"/>
    <property type="match status" value="1"/>
</dbReference>
<dbReference type="InterPro" id="IPR017964">
    <property type="entry name" value="DNA-dir_DNA_pol_B_CS"/>
</dbReference>
<keyword evidence="14" id="KW-0732">Signal</keyword>
<keyword evidence="5 12" id="KW-0235">DNA replication</keyword>
<evidence type="ECO:0000256" key="9">
    <source>
        <dbReference type="ARBA" id="ARBA00022932"/>
    </source>
</evidence>
<feature type="compositionally biased region" description="Basic and acidic residues" evidence="13">
    <location>
        <begin position="308"/>
        <end position="325"/>
    </location>
</feature>
<feature type="region of interest" description="Disordered" evidence="13">
    <location>
        <begin position="19"/>
        <end position="63"/>
    </location>
</feature>
<feature type="region of interest" description="Disordered" evidence="13">
    <location>
        <begin position="133"/>
        <end position="152"/>
    </location>
</feature>
<dbReference type="Gene3D" id="2.40.50.730">
    <property type="match status" value="1"/>
</dbReference>
<evidence type="ECO:0000256" key="5">
    <source>
        <dbReference type="ARBA" id="ARBA00022705"/>
    </source>
</evidence>
<proteinExistence type="inferred from homology"/>
<evidence type="ECO:0000256" key="13">
    <source>
        <dbReference type="SAM" id="MobiDB-lite"/>
    </source>
</evidence>
<keyword evidence="7" id="KW-0863">Zinc-finger</keyword>
<feature type="signal peptide" evidence="14">
    <location>
        <begin position="1"/>
        <end position="16"/>
    </location>
</feature>
<dbReference type="STRING" id="101091.A0A1C7N8K6"/>
<dbReference type="SUPFAM" id="SSF53098">
    <property type="entry name" value="Ribonuclease H-like"/>
    <property type="match status" value="1"/>
</dbReference>
<keyword evidence="3 12" id="KW-0808">Transferase</keyword>
<evidence type="ECO:0000256" key="11">
    <source>
        <dbReference type="ARBA" id="ARBA00023242"/>
    </source>
</evidence>
<dbReference type="EMBL" id="LUGH01000399">
    <property type="protein sequence ID" value="OBZ85411.1"/>
    <property type="molecule type" value="Genomic_DNA"/>
</dbReference>
<evidence type="ECO:0000256" key="8">
    <source>
        <dbReference type="ARBA" id="ARBA00022833"/>
    </source>
</evidence>
<dbReference type="InterPro" id="IPR043502">
    <property type="entry name" value="DNA/RNA_pol_sf"/>
</dbReference>
<evidence type="ECO:0000256" key="3">
    <source>
        <dbReference type="ARBA" id="ARBA00022679"/>
    </source>
</evidence>
<feature type="domain" description="Zinc finger DNA-directed DNA polymerase family B alpha" evidence="17">
    <location>
        <begin position="1367"/>
        <end position="1533"/>
    </location>
</feature>
<feature type="compositionally biased region" description="Low complexity" evidence="13">
    <location>
        <begin position="141"/>
        <end position="152"/>
    </location>
</feature>
<dbReference type="InterPro" id="IPR038256">
    <property type="entry name" value="Pol_alpha_znc_sf"/>
</dbReference>
<dbReference type="InterPro" id="IPR006133">
    <property type="entry name" value="DNA-dir_DNA_pol_B_exonuc"/>
</dbReference>
<dbReference type="OrthoDB" id="6755010at2759"/>
<comment type="subcellular location">
    <subcellularLocation>
        <location evidence="1">Nucleus</location>
    </subcellularLocation>
</comment>
<dbReference type="Gene3D" id="3.30.70.2820">
    <property type="match status" value="1"/>
</dbReference>
<evidence type="ECO:0000313" key="18">
    <source>
        <dbReference type="EMBL" id="OBZ85411.1"/>
    </source>
</evidence>
<feature type="region of interest" description="Disordered" evidence="13">
    <location>
        <begin position="164"/>
        <end position="184"/>
    </location>
</feature>
<feature type="compositionally biased region" description="Polar residues" evidence="13">
    <location>
        <begin position="209"/>
        <end position="248"/>
    </location>
</feature>
<accession>A0A1C7N8K6</accession>
<protein>
    <recommendedName>
        <fullName evidence="12">DNA polymerase</fullName>
        <ecNumber evidence="12">2.7.7.7</ecNumber>
    </recommendedName>
</protein>
<evidence type="ECO:0000256" key="12">
    <source>
        <dbReference type="RuleBase" id="RU000442"/>
    </source>
</evidence>
<dbReference type="PANTHER" id="PTHR45861:SF1">
    <property type="entry name" value="DNA POLYMERASE ALPHA CATALYTIC SUBUNIT"/>
    <property type="match status" value="1"/>
</dbReference>
<dbReference type="InterPro" id="IPR012337">
    <property type="entry name" value="RNaseH-like_sf"/>
</dbReference>
<dbReference type="InterPro" id="IPR045846">
    <property type="entry name" value="POLBc_alpha"/>
</dbReference>
<name>A0A1C7N8K6_9FUNG</name>
<dbReference type="CDD" id="cd05776">
    <property type="entry name" value="DNA_polB_alpha_exo"/>
    <property type="match status" value="1"/>
</dbReference>
<dbReference type="GO" id="GO:0005658">
    <property type="term" value="C:alpha DNA polymerase:primase complex"/>
    <property type="evidence" value="ECO:0007669"/>
    <property type="project" value="TreeGrafter"/>
</dbReference>
<dbReference type="Gene3D" id="1.10.3200.20">
    <property type="entry name" value="DNA Polymerase alpha, zinc finger"/>
    <property type="match status" value="1"/>
</dbReference>
<dbReference type="Pfam" id="PF03104">
    <property type="entry name" value="DNA_pol_B_exo1"/>
    <property type="match status" value="1"/>
</dbReference>
<evidence type="ECO:0000256" key="6">
    <source>
        <dbReference type="ARBA" id="ARBA00022723"/>
    </source>
</evidence>
<dbReference type="NCBIfam" id="TIGR00592">
    <property type="entry name" value="pol2"/>
    <property type="match status" value="1"/>
</dbReference>
<keyword evidence="11" id="KW-0539">Nucleus</keyword>
<feature type="chain" id="PRO_5008889547" description="DNA polymerase" evidence="14">
    <location>
        <begin position="17"/>
        <end position="1538"/>
    </location>
</feature>
<evidence type="ECO:0000256" key="10">
    <source>
        <dbReference type="ARBA" id="ARBA00023125"/>
    </source>
</evidence>
<dbReference type="EC" id="2.7.7.7" evidence="12"/>
<evidence type="ECO:0000313" key="19">
    <source>
        <dbReference type="Proteomes" id="UP000093000"/>
    </source>
</evidence>
<dbReference type="InterPro" id="IPR006134">
    <property type="entry name" value="DNA-dir_DNA_pol_B_multi_dom"/>
</dbReference>
<dbReference type="Gene3D" id="3.30.420.10">
    <property type="entry name" value="Ribonuclease H-like superfamily/Ribonuclease H"/>
    <property type="match status" value="1"/>
</dbReference>
<organism evidence="18 19">
    <name type="scientific">Choanephora cucurbitarum</name>
    <dbReference type="NCBI Taxonomy" id="101091"/>
    <lineage>
        <taxon>Eukaryota</taxon>
        <taxon>Fungi</taxon>
        <taxon>Fungi incertae sedis</taxon>
        <taxon>Mucoromycota</taxon>
        <taxon>Mucoromycotina</taxon>
        <taxon>Mucoromycetes</taxon>
        <taxon>Mucorales</taxon>
        <taxon>Mucorineae</taxon>
        <taxon>Choanephoraceae</taxon>
        <taxon>Choanephoroideae</taxon>
        <taxon>Choanephora</taxon>
    </lineage>
</organism>
<evidence type="ECO:0000259" key="15">
    <source>
        <dbReference type="Pfam" id="PF00136"/>
    </source>
</evidence>
<evidence type="ECO:0000256" key="2">
    <source>
        <dbReference type="ARBA" id="ARBA00005755"/>
    </source>
</evidence>
<feature type="compositionally biased region" description="Polar residues" evidence="13">
    <location>
        <begin position="164"/>
        <end position="176"/>
    </location>
</feature>
<evidence type="ECO:0000256" key="7">
    <source>
        <dbReference type="ARBA" id="ARBA00022771"/>
    </source>
</evidence>
<feature type="domain" description="DNA-directed DNA polymerase family B exonuclease" evidence="16">
    <location>
        <begin position="567"/>
        <end position="812"/>
    </location>
</feature>
<dbReference type="GO" id="GO:0003697">
    <property type="term" value="F:single-stranded DNA binding"/>
    <property type="evidence" value="ECO:0007669"/>
    <property type="project" value="TreeGrafter"/>
</dbReference>
<dbReference type="InterPro" id="IPR036397">
    <property type="entry name" value="RNaseH_sf"/>
</dbReference>
<dbReference type="Pfam" id="PF08996">
    <property type="entry name" value="zf-DNA_Pol"/>
    <property type="match status" value="1"/>
</dbReference>
<dbReference type="GO" id="GO:0006272">
    <property type="term" value="P:leading strand elongation"/>
    <property type="evidence" value="ECO:0007669"/>
    <property type="project" value="TreeGrafter"/>
</dbReference>
<feature type="compositionally biased region" description="Polar residues" evidence="13">
    <location>
        <begin position="48"/>
        <end position="63"/>
    </location>
</feature>
<dbReference type="Gene3D" id="1.10.132.60">
    <property type="entry name" value="DNA polymerase family B, C-terminal domain"/>
    <property type="match status" value="1"/>
</dbReference>
<dbReference type="InterPro" id="IPR023211">
    <property type="entry name" value="DNA_pol_palm_dom_sf"/>
</dbReference>
<keyword evidence="4 12" id="KW-0548">Nucleotidyltransferase</keyword>
<feature type="domain" description="DNA-directed DNA polymerase family B multifunctional" evidence="15">
    <location>
        <begin position="878"/>
        <end position="1322"/>
    </location>
</feature>
<evidence type="ECO:0000256" key="14">
    <source>
        <dbReference type="SAM" id="SignalP"/>
    </source>
</evidence>
<keyword evidence="10 12" id="KW-0238">DNA-binding</keyword>
<keyword evidence="9 12" id="KW-0239">DNA-directed DNA polymerase</keyword>
<feature type="region of interest" description="Disordered" evidence="13">
    <location>
        <begin position="199"/>
        <end position="254"/>
    </location>
</feature>
<dbReference type="Gene3D" id="3.90.1600.10">
    <property type="entry name" value="Palm domain of DNA polymerase"/>
    <property type="match status" value="2"/>
</dbReference>
<dbReference type="GO" id="GO:0006273">
    <property type="term" value="P:lagging strand elongation"/>
    <property type="evidence" value="ECO:0007669"/>
    <property type="project" value="TreeGrafter"/>
</dbReference>
<dbReference type="Pfam" id="PF00136">
    <property type="entry name" value="DNA_pol_B"/>
    <property type="match status" value="1"/>
</dbReference>
<evidence type="ECO:0000256" key="1">
    <source>
        <dbReference type="ARBA" id="ARBA00004123"/>
    </source>
</evidence>
<dbReference type="InterPro" id="IPR015088">
    <property type="entry name" value="Znf_DNA-dir_DNA_pol_B_alpha"/>
</dbReference>
<evidence type="ECO:0000259" key="16">
    <source>
        <dbReference type="Pfam" id="PF03104"/>
    </source>
</evidence>
<dbReference type="PROSITE" id="PS00116">
    <property type="entry name" value="DNA_POLYMERASE_B"/>
    <property type="match status" value="1"/>
</dbReference>
<evidence type="ECO:0000259" key="17">
    <source>
        <dbReference type="Pfam" id="PF08996"/>
    </source>
</evidence>
<dbReference type="SMART" id="SM00486">
    <property type="entry name" value="POLBc"/>
    <property type="match status" value="1"/>
</dbReference>
<dbReference type="InParanoid" id="A0A1C7N8K6"/>
<evidence type="ECO:0000256" key="4">
    <source>
        <dbReference type="ARBA" id="ARBA00022695"/>
    </source>
</evidence>
<dbReference type="SUPFAM" id="SSF56672">
    <property type="entry name" value="DNA/RNA polymerases"/>
    <property type="match status" value="1"/>
</dbReference>